<sequence>MRKALVIFLLGLLSFQLVWGAAAGYCRHEQDVEVSHFGHHVHKHQTKAGSSPDGANSPVDNLNGEDADCMACHLCGPSLVGVVYDAPHPAGVSHAVASAEKDHSRLLIPAIYRPNWVAAS</sequence>
<evidence type="ECO:0000313" key="3">
    <source>
        <dbReference type="Proteomes" id="UP001180825"/>
    </source>
</evidence>
<dbReference type="RefSeq" id="WP_310333189.1">
    <property type="nucleotide sequence ID" value="NZ_JAVDXV010000014.1"/>
</dbReference>
<name>A0ABU2AG57_9BURK</name>
<dbReference type="Proteomes" id="UP001180825">
    <property type="component" value="Unassembled WGS sequence"/>
</dbReference>
<feature type="region of interest" description="Disordered" evidence="1">
    <location>
        <begin position="39"/>
        <end position="60"/>
    </location>
</feature>
<comment type="caution">
    <text evidence="2">The sequence shown here is derived from an EMBL/GenBank/DDBJ whole genome shotgun (WGS) entry which is preliminary data.</text>
</comment>
<organism evidence="2 3">
    <name type="scientific">Roseateles asaccharophilus</name>
    <dbReference type="NCBI Taxonomy" id="582607"/>
    <lineage>
        <taxon>Bacteria</taxon>
        <taxon>Pseudomonadati</taxon>
        <taxon>Pseudomonadota</taxon>
        <taxon>Betaproteobacteria</taxon>
        <taxon>Burkholderiales</taxon>
        <taxon>Sphaerotilaceae</taxon>
        <taxon>Roseateles</taxon>
    </lineage>
</organism>
<evidence type="ECO:0000313" key="2">
    <source>
        <dbReference type="EMBL" id="MDR7336195.1"/>
    </source>
</evidence>
<proteinExistence type="predicted"/>
<evidence type="ECO:0000256" key="1">
    <source>
        <dbReference type="SAM" id="MobiDB-lite"/>
    </source>
</evidence>
<accession>A0ABU2AG57</accession>
<dbReference type="EMBL" id="JAVDXV010000014">
    <property type="protein sequence ID" value="MDR7336195.1"/>
    <property type="molecule type" value="Genomic_DNA"/>
</dbReference>
<gene>
    <name evidence="2" type="ORF">J2X21_005368</name>
</gene>
<keyword evidence="3" id="KW-1185">Reference proteome</keyword>
<protein>
    <recommendedName>
        <fullName evidence="4">Cobalt-zinc-cadmium resistance protein</fullName>
    </recommendedName>
</protein>
<evidence type="ECO:0008006" key="4">
    <source>
        <dbReference type="Google" id="ProtNLM"/>
    </source>
</evidence>
<reference evidence="2 3" key="1">
    <citation type="submission" date="2023-07" db="EMBL/GenBank/DDBJ databases">
        <title>Sorghum-associated microbial communities from plants grown in Nebraska, USA.</title>
        <authorList>
            <person name="Schachtman D."/>
        </authorList>
    </citation>
    <scope>NUCLEOTIDE SEQUENCE [LARGE SCALE GENOMIC DNA]</scope>
    <source>
        <strain evidence="2 3">BE316</strain>
    </source>
</reference>